<gene>
    <name evidence="1" type="ORF">rCG_37810</name>
</gene>
<accession>A6K666</accession>
<protein>
    <submittedName>
        <fullName evidence="1">RCG37810</fullName>
    </submittedName>
</protein>
<sequence length="51" mass="5278">MGNSHTIGQEAVTAALKPSLGKGTDIYQSPGCLYPLYSLSPETLLPGSSEP</sequence>
<evidence type="ECO:0000313" key="1">
    <source>
        <dbReference type="EMBL" id="EDL99636.1"/>
    </source>
</evidence>
<evidence type="ECO:0000313" key="2">
    <source>
        <dbReference type="Proteomes" id="UP000234681"/>
    </source>
</evidence>
<dbReference type="Proteomes" id="UP000234681">
    <property type="component" value="Chromosome 14"/>
</dbReference>
<reference evidence="2" key="1">
    <citation type="submission" date="2005-09" db="EMBL/GenBank/DDBJ databases">
        <authorList>
            <person name="Mural R.J."/>
            <person name="Li P.W."/>
            <person name="Adams M.D."/>
            <person name="Amanatides P.G."/>
            <person name="Baden-Tillson H."/>
            <person name="Barnstead M."/>
            <person name="Chin S.H."/>
            <person name="Dew I."/>
            <person name="Evans C.A."/>
            <person name="Ferriera S."/>
            <person name="Flanigan M."/>
            <person name="Fosler C."/>
            <person name="Glodek A."/>
            <person name="Gu Z."/>
            <person name="Holt R.A."/>
            <person name="Jennings D."/>
            <person name="Kraft C.L."/>
            <person name="Lu F."/>
            <person name="Nguyen T."/>
            <person name="Nusskern D.R."/>
            <person name="Pfannkoch C.M."/>
            <person name="Sitter C."/>
            <person name="Sutton G.G."/>
            <person name="Venter J.C."/>
            <person name="Wang Z."/>
            <person name="Woodage T."/>
            <person name="Zheng X.H."/>
            <person name="Zhong F."/>
        </authorList>
    </citation>
    <scope>NUCLEOTIDE SEQUENCE [LARGE SCALE GENOMIC DNA]</scope>
    <source>
        <strain>BN</strain>
        <strain evidence="2">Sprague-Dawley</strain>
    </source>
</reference>
<name>A6K666_RAT</name>
<dbReference type="AlphaFoldDB" id="A6K666"/>
<organism evidence="1 2">
    <name type="scientific">Rattus norvegicus</name>
    <name type="common">Rat</name>
    <dbReference type="NCBI Taxonomy" id="10116"/>
    <lineage>
        <taxon>Eukaryota</taxon>
        <taxon>Metazoa</taxon>
        <taxon>Chordata</taxon>
        <taxon>Craniata</taxon>
        <taxon>Vertebrata</taxon>
        <taxon>Euteleostomi</taxon>
        <taxon>Mammalia</taxon>
        <taxon>Eutheria</taxon>
        <taxon>Euarchontoglires</taxon>
        <taxon>Glires</taxon>
        <taxon>Rodentia</taxon>
        <taxon>Myomorpha</taxon>
        <taxon>Muroidea</taxon>
        <taxon>Muridae</taxon>
        <taxon>Murinae</taxon>
        <taxon>Rattus</taxon>
    </lineage>
</organism>
<dbReference type="EMBL" id="CH474022">
    <property type="protein sequence ID" value="EDL99636.1"/>
    <property type="molecule type" value="Genomic_DNA"/>
</dbReference>
<proteinExistence type="predicted"/>